<sequence>MDHLTNNEDIKINIKESGKSIKCYPTKTEISKAFNKTKSNIPFTEKDLKDLKNSLGFLDLNLNTDSKEVRLNVVKTIETLINASHKVFIKYFKEYKRNRTIEKSFLIEFFDFCNKKLTDEKDVNEKNNEAIKADVIDRTLSTFKQKITHEIDFKIIKELTLLTMSLQKKEAVLKAIKEIK</sequence>
<name>A0ABU9GRN9_9GAMM</name>
<accession>A0ABU9GRN9</accession>
<gene>
    <name evidence="1" type="ORF">V6256_09975</name>
</gene>
<proteinExistence type="predicted"/>
<dbReference type="EMBL" id="JBAKAZ010000035">
    <property type="protein sequence ID" value="MEL0629931.1"/>
    <property type="molecule type" value="Genomic_DNA"/>
</dbReference>
<keyword evidence="2" id="KW-1185">Reference proteome</keyword>
<evidence type="ECO:0000313" key="1">
    <source>
        <dbReference type="EMBL" id="MEL0629931.1"/>
    </source>
</evidence>
<organism evidence="1 2">
    <name type="scientific">Psychromonas aquatilis</name>
    <dbReference type="NCBI Taxonomy" id="2005072"/>
    <lineage>
        <taxon>Bacteria</taxon>
        <taxon>Pseudomonadati</taxon>
        <taxon>Pseudomonadota</taxon>
        <taxon>Gammaproteobacteria</taxon>
        <taxon>Alteromonadales</taxon>
        <taxon>Psychromonadaceae</taxon>
        <taxon>Psychromonas</taxon>
    </lineage>
</organism>
<dbReference type="RefSeq" id="WP_341598064.1">
    <property type="nucleotide sequence ID" value="NZ_JBAKAZ010000035.1"/>
</dbReference>
<evidence type="ECO:0000313" key="2">
    <source>
        <dbReference type="Proteomes" id="UP001369082"/>
    </source>
</evidence>
<reference evidence="1 2" key="1">
    <citation type="submission" date="2024-02" db="EMBL/GenBank/DDBJ databases">
        <title>Bacteria isolated from the canopy kelp, Nereocystis luetkeana.</title>
        <authorList>
            <person name="Pfister C.A."/>
            <person name="Younker I.T."/>
            <person name="Light S.H."/>
        </authorList>
    </citation>
    <scope>NUCLEOTIDE SEQUENCE [LARGE SCALE GENOMIC DNA]</scope>
    <source>
        <strain evidence="1 2">TI.1.05</strain>
    </source>
</reference>
<dbReference type="Proteomes" id="UP001369082">
    <property type="component" value="Unassembled WGS sequence"/>
</dbReference>
<comment type="caution">
    <text evidence="1">The sequence shown here is derived from an EMBL/GenBank/DDBJ whole genome shotgun (WGS) entry which is preliminary data.</text>
</comment>
<protein>
    <submittedName>
        <fullName evidence="1">Uncharacterized protein</fullName>
    </submittedName>
</protein>